<reference evidence="5" key="1">
    <citation type="submission" date="2023-07" db="EMBL/GenBank/DDBJ databases">
        <title>Ureibacillus sp. isolated from freshwater well.</title>
        <authorList>
            <person name="Kirdat K."/>
            <person name="Bhatt A."/>
            <person name="Teware R."/>
            <person name="Bhavsar Y."/>
            <person name="Yadav A."/>
        </authorList>
    </citation>
    <scope>NUCLEOTIDE SEQUENCE</scope>
    <source>
        <strain evidence="5">BA0131</strain>
    </source>
</reference>
<dbReference type="PIRSF" id="PIRSF004846">
    <property type="entry name" value="ModA"/>
    <property type="match status" value="1"/>
</dbReference>
<dbReference type="SUPFAM" id="SSF53850">
    <property type="entry name" value="Periplasmic binding protein-like II"/>
    <property type="match status" value="1"/>
</dbReference>
<dbReference type="InterPro" id="IPR050682">
    <property type="entry name" value="ModA/WtpA"/>
</dbReference>
<organism evidence="5 6">
    <name type="scientific">Ureibacillus aquaedulcis</name>
    <dbReference type="NCBI Taxonomy" id="3058421"/>
    <lineage>
        <taxon>Bacteria</taxon>
        <taxon>Bacillati</taxon>
        <taxon>Bacillota</taxon>
        <taxon>Bacilli</taxon>
        <taxon>Bacillales</taxon>
        <taxon>Caryophanaceae</taxon>
        <taxon>Ureibacillus</taxon>
    </lineage>
</organism>
<dbReference type="Pfam" id="PF13531">
    <property type="entry name" value="SBP_bac_11"/>
    <property type="match status" value="1"/>
</dbReference>
<keyword evidence="6" id="KW-1185">Reference proteome</keyword>
<evidence type="ECO:0000313" key="5">
    <source>
        <dbReference type="EMBL" id="MDN4492716.1"/>
    </source>
</evidence>
<feature type="chain" id="PRO_5045919049" evidence="4">
    <location>
        <begin position="23"/>
        <end position="257"/>
    </location>
</feature>
<dbReference type="InterPro" id="IPR041879">
    <property type="entry name" value="YvgL-like_PBP2"/>
</dbReference>
<dbReference type="CDD" id="cd13537">
    <property type="entry name" value="PBP2_YvgL_like"/>
    <property type="match status" value="1"/>
</dbReference>
<sequence>MRKLVTIFSIILTCIIGGCASASSEKENSGVLTISAASSLQDVLEEMAAEFNNKPSNLAIQYNFGATGSLVKQIEQGAPVDLFISASREKFDELSTKGFIQESAAFISNELVLVTTSNGKQHLENLDDLKSSEVEKISIGTPSTVPAGSYAEQSLKYFDLWSTIEGKLVYAKDVRQVLTYVETGNVQAGFVYKTDAINSDKVKIAVTLDEDSHDSITYPIGIIQNTDSPTAAKQFYDFLQSDEGKEIWAKYGFTFIR</sequence>
<evidence type="ECO:0000256" key="3">
    <source>
        <dbReference type="ARBA" id="ARBA00022729"/>
    </source>
</evidence>
<comment type="similarity">
    <text evidence="1">Belongs to the bacterial solute-binding protein ModA family.</text>
</comment>
<dbReference type="InterPro" id="IPR005950">
    <property type="entry name" value="ModA"/>
</dbReference>
<dbReference type="PANTHER" id="PTHR30632">
    <property type="entry name" value="MOLYBDATE-BINDING PERIPLASMIC PROTEIN"/>
    <property type="match status" value="1"/>
</dbReference>
<gene>
    <name evidence="5" type="primary">modA</name>
    <name evidence="5" type="ORF">QYB95_04115</name>
</gene>
<keyword evidence="2" id="KW-0479">Metal-binding</keyword>
<dbReference type="PROSITE" id="PS51257">
    <property type="entry name" value="PROKAR_LIPOPROTEIN"/>
    <property type="match status" value="1"/>
</dbReference>
<dbReference type="RefSeq" id="WP_301136869.1">
    <property type="nucleotide sequence ID" value="NZ_JAUHTQ010000002.1"/>
</dbReference>
<dbReference type="EMBL" id="JAUHTQ010000002">
    <property type="protein sequence ID" value="MDN4492716.1"/>
    <property type="molecule type" value="Genomic_DNA"/>
</dbReference>
<dbReference type="Gene3D" id="3.40.190.10">
    <property type="entry name" value="Periplasmic binding protein-like II"/>
    <property type="match status" value="2"/>
</dbReference>
<evidence type="ECO:0000256" key="1">
    <source>
        <dbReference type="ARBA" id="ARBA00009175"/>
    </source>
</evidence>
<evidence type="ECO:0000256" key="2">
    <source>
        <dbReference type="ARBA" id="ARBA00022723"/>
    </source>
</evidence>
<evidence type="ECO:0000313" key="6">
    <source>
        <dbReference type="Proteomes" id="UP001172743"/>
    </source>
</evidence>
<protein>
    <submittedName>
        <fullName evidence="5">Molybdate ABC transporter substrate-binding protein</fullName>
    </submittedName>
</protein>
<keyword evidence="3 4" id="KW-0732">Signal</keyword>
<comment type="caution">
    <text evidence="5">The sequence shown here is derived from an EMBL/GenBank/DDBJ whole genome shotgun (WGS) entry which is preliminary data.</text>
</comment>
<evidence type="ECO:0000256" key="4">
    <source>
        <dbReference type="SAM" id="SignalP"/>
    </source>
</evidence>
<dbReference type="Proteomes" id="UP001172743">
    <property type="component" value="Unassembled WGS sequence"/>
</dbReference>
<accession>A0ABT8GP81</accession>
<dbReference type="PANTHER" id="PTHR30632:SF0">
    <property type="entry name" value="SULFATE-BINDING PROTEIN"/>
    <property type="match status" value="1"/>
</dbReference>
<name>A0ABT8GP81_9BACL</name>
<proteinExistence type="inferred from homology"/>
<feature type="signal peptide" evidence="4">
    <location>
        <begin position="1"/>
        <end position="22"/>
    </location>
</feature>
<dbReference type="NCBIfam" id="TIGR01256">
    <property type="entry name" value="modA"/>
    <property type="match status" value="1"/>
</dbReference>